<dbReference type="eggNOG" id="COG0111">
    <property type="taxonomic scope" value="Bacteria"/>
</dbReference>
<reference evidence="4 5" key="1">
    <citation type="journal article" date="2012" name="J. Bacteriol.">
        <title>Genome sequence of proteorhodopsin-containing sea ice bacterium Glaciecola punicea ACAM 611T.</title>
        <authorList>
            <person name="Qin Q.-L."/>
            <person name="Xie B.-B."/>
            <person name="Shu Y.-L."/>
            <person name="Rong J.-C."/>
            <person name="Zhao D.-L."/>
            <person name="Zhang X.-Y."/>
            <person name="Chen X.-L."/>
            <person name="Zhou B.-C."/>
            <person name="Zhanga Y.-Z."/>
        </authorList>
    </citation>
    <scope>NUCLEOTIDE SEQUENCE [LARGE SCALE GENOMIC DNA]</scope>
    <source>
        <strain evidence="4 5">ACAM 611</strain>
    </source>
</reference>
<dbReference type="CDD" id="cd05300">
    <property type="entry name" value="2-Hacid_dh_1"/>
    <property type="match status" value="1"/>
</dbReference>
<name>H5T8K2_9ALTE</name>
<dbReference type="InterPro" id="IPR006140">
    <property type="entry name" value="D-isomer_DH_NAD-bd"/>
</dbReference>
<dbReference type="RefSeq" id="WP_006003046.1">
    <property type="nucleotide sequence ID" value="NZ_BAET01000006.1"/>
</dbReference>
<evidence type="ECO:0000313" key="5">
    <source>
        <dbReference type="Proteomes" id="UP000053586"/>
    </source>
</evidence>
<dbReference type="InterPro" id="IPR029753">
    <property type="entry name" value="D-isomer_DH_CS"/>
</dbReference>
<keyword evidence="2" id="KW-0520">NAD</keyword>
<protein>
    <submittedName>
        <fullName evidence="4">Glyoxylate/hydroxypyruvate reductase A</fullName>
    </submittedName>
</protein>
<dbReference type="OrthoDB" id="9787219at2"/>
<reference evidence="4 5" key="2">
    <citation type="journal article" date="2017" name="Antonie Van Leeuwenhoek">
        <title>Rhizobium rhizosphaerae sp. nov., a novel species isolated from rice rhizosphere.</title>
        <authorList>
            <person name="Zhao J.J."/>
            <person name="Zhang J."/>
            <person name="Zhang R.J."/>
            <person name="Zhang C.W."/>
            <person name="Yin H.Q."/>
            <person name="Zhang X.X."/>
        </authorList>
    </citation>
    <scope>NUCLEOTIDE SEQUENCE [LARGE SCALE GENOMIC DNA]</scope>
    <source>
        <strain evidence="4 5">ACAM 611</strain>
    </source>
</reference>
<gene>
    <name evidence="4" type="primary">ghrA</name>
    <name evidence="4" type="ORF">GPUN_0496</name>
</gene>
<comment type="caution">
    <text evidence="4">The sequence shown here is derived from an EMBL/GenBank/DDBJ whole genome shotgun (WGS) entry which is preliminary data.</text>
</comment>
<sequence>MKNVVIISRDWELYEDLFECSKVLHEHFTLLGASQVPSKKSLALANVVISEPDLASRYIKDCPNLGWLQSTWAGNNKLQALSKQDYILSGVKGVFGLQMVEYVLSYLLYFTRRIEDFSHVKANNQWLQLSCKTLSQYKIGIMGLGNIGQEVANRLLTFGMQVNGLSRSDKQVESVRMYRYEQLSLFLDSCDFVCNLLPETPATIGLCNETFFAQMKPGSVFINAGRGSVVDKPSSIIKAINTGRLKAAVLDVYEQEPLPSSHPYYTAPNVYLSCHTAAISDANKVFDVFEKNALKYIAGEALHYQHDFSLGY</sequence>
<evidence type="ECO:0000313" key="4">
    <source>
        <dbReference type="EMBL" id="GAB54643.1"/>
    </source>
</evidence>
<dbReference type="Gene3D" id="3.40.50.720">
    <property type="entry name" value="NAD(P)-binding Rossmann-like Domain"/>
    <property type="match status" value="2"/>
</dbReference>
<dbReference type="SUPFAM" id="SSF51735">
    <property type="entry name" value="NAD(P)-binding Rossmann-fold domains"/>
    <property type="match status" value="1"/>
</dbReference>
<evidence type="ECO:0000259" key="3">
    <source>
        <dbReference type="Pfam" id="PF02826"/>
    </source>
</evidence>
<keyword evidence="4" id="KW-0670">Pyruvate</keyword>
<dbReference type="Proteomes" id="UP000053586">
    <property type="component" value="Unassembled WGS sequence"/>
</dbReference>
<dbReference type="STRING" id="56804.BAE46_11000"/>
<dbReference type="GO" id="GO:0016616">
    <property type="term" value="F:oxidoreductase activity, acting on the CH-OH group of donors, NAD or NADP as acceptor"/>
    <property type="evidence" value="ECO:0007669"/>
    <property type="project" value="UniProtKB-ARBA"/>
</dbReference>
<dbReference type="GO" id="GO:0051287">
    <property type="term" value="F:NAD binding"/>
    <property type="evidence" value="ECO:0007669"/>
    <property type="project" value="InterPro"/>
</dbReference>
<proteinExistence type="predicted"/>
<dbReference type="InterPro" id="IPR036291">
    <property type="entry name" value="NAD(P)-bd_dom_sf"/>
</dbReference>
<dbReference type="Pfam" id="PF02826">
    <property type="entry name" value="2-Hacid_dh_C"/>
    <property type="match status" value="1"/>
</dbReference>
<dbReference type="PANTHER" id="PTHR43333:SF1">
    <property type="entry name" value="D-ISOMER SPECIFIC 2-HYDROXYACID DEHYDROGENASE NAD-BINDING DOMAIN-CONTAINING PROTEIN"/>
    <property type="match status" value="1"/>
</dbReference>
<evidence type="ECO:0000256" key="1">
    <source>
        <dbReference type="ARBA" id="ARBA00023002"/>
    </source>
</evidence>
<dbReference type="PROSITE" id="PS00671">
    <property type="entry name" value="D_2_HYDROXYACID_DH_3"/>
    <property type="match status" value="1"/>
</dbReference>
<evidence type="ECO:0000256" key="2">
    <source>
        <dbReference type="ARBA" id="ARBA00023027"/>
    </source>
</evidence>
<organism evidence="4 5">
    <name type="scientific">Glaciecola punicea ACAM 611</name>
    <dbReference type="NCBI Taxonomy" id="1121923"/>
    <lineage>
        <taxon>Bacteria</taxon>
        <taxon>Pseudomonadati</taxon>
        <taxon>Pseudomonadota</taxon>
        <taxon>Gammaproteobacteria</taxon>
        <taxon>Alteromonadales</taxon>
        <taxon>Alteromonadaceae</taxon>
        <taxon>Glaciecola</taxon>
    </lineage>
</organism>
<dbReference type="AlphaFoldDB" id="H5T8K2"/>
<dbReference type="EMBL" id="BAET01000006">
    <property type="protein sequence ID" value="GAB54643.1"/>
    <property type="molecule type" value="Genomic_DNA"/>
</dbReference>
<keyword evidence="5" id="KW-1185">Reference proteome</keyword>
<dbReference type="PANTHER" id="PTHR43333">
    <property type="entry name" value="2-HACID_DH_C DOMAIN-CONTAINING PROTEIN"/>
    <property type="match status" value="1"/>
</dbReference>
<feature type="domain" description="D-isomer specific 2-hydroxyacid dehydrogenase NAD-binding" evidence="3">
    <location>
        <begin position="105"/>
        <end position="277"/>
    </location>
</feature>
<keyword evidence="1" id="KW-0560">Oxidoreductase</keyword>
<accession>H5T8K2</accession>